<reference evidence="9" key="1">
    <citation type="submission" date="2015-10" db="EMBL/GenBank/DDBJ databases">
        <authorList>
            <person name="Luecker S."/>
            <person name="Luecker S."/>
        </authorList>
    </citation>
    <scope>NUCLEOTIDE SEQUENCE [LARGE SCALE GENOMIC DNA]</scope>
</reference>
<accession>A0A0S4LJN0</accession>
<dbReference type="Proteomes" id="UP000198736">
    <property type="component" value="Unassembled WGS sequence"/>
</dbReference>
<dbReference type="GO" id="GO:0005829">
    <property type="term" value="C:cytosol"/>
    <property type="evidence" value="ECO:0007669"/>
    <property type="project" value="TreeGrafter"/>
</dbReference>
<comment type="function">
    <text evidence="6">Catalyzes the reduction of dTDP-6-deoxy-L-lyxo-4-hexulose to yield dTDP-L-rhamnose.</text>
</comment>
<dbReference type="PANTHER" id="PTHR10491:SF4">
    <property type="entry name" value="METHIONINE ADENOSYLTRANSFERASE 2 SUBUNIT BETA"/>
    <property type="match status" value="1"/>
</dbReference>
<dbReference type="OrthoDB" id="9803892at2"/>
<evidence type="ECO:0000313" key="8">
    <source>
        <dbReference type="EMBL" id="CUS36123.1"/>
    </source>
</evidence>
<dbReference type="CDD" id="cd05254">
    <property type="entry name" value="dTDP_HR_like_SDR_e"/>
    <property type="match status" value="1"/>
</dbReference>
<evidence type="ECO:0000256" key="5">
    <source>
        <dbReference type="ARBA" id="ARBA00048200"/>
    </source>
</evidence>
<dbReference type="EMBL" id="CZPZ01000013">
    <property type="protein sequence ID" value="CUS36123.1"/>
    <property type="molecule type" value="Genomic_DNA"/>
</dbReference>
<dbReference type="Pfam" id="PF04321">
    <property type="entry name" value="RmlD_sub_bind"/>
    <property type="match status" value="1"/>
</dbReference>
<evidence type="ECO:0000256" key="4">
    <source>
        <dbReference type="ARBA" id="ARBA00017099"/>
    </source>
</evidence>
<gene>
    <name evidence="8" type="ORF">COMA2_200072</name>
</gene>
<evidence type="ECO:0000256" key="2">
    <source>
        <dbReference type="ARBA" id="ARBA00010944"/>
    </source>
</evidence>
<comment type="pathway">
    <text evidence="1 6">Carbohydrate biosynthesis; dTDP-L-rhamnose biosynthesis.</text>
</comment>
<sequence length="289" mass="32186">MRILILGGDGMLGHQLLRHFMGSHDVRVTLRLGREAYGAYGLFEPGIACYGVDVKHMDALVQVMAEFRPEAVLNAVGVIKQRSEAKAVISSLEINSLLPHRLALLCRTIGARLIHFSTDCVFSGRRGNYREADQPDAEDIYGRTKLLGEISEPHCLTLRTSMVGPELSRKTGLLEWFLAQRGRTVKGFAKAIFSGFPTSELARIVGLVLTDVPAIHGLYHVAALPISKYDLLTLVRDRLQVPVTIERDMAFECDRSLDASRFHRDTGYSPPAWDAMIDDMARHMTERVA</sequence>
<dbReference type="PANTHER" id="PTHR10491">
    <property type="entry name" value="DTDP-4-DEHYDRORHAMNOSE REDUCTASE"/>
    <property type="match status" value="1"/>
</dbReference>
<feature type="domain" description="RmlD-like substrate binding" evidence="7">
    <location>
        <begin position="1"/>
        <end position="283"/>
    </location>
</feature>
<name>A0A0S4LJN0_9BACT</name>
<comment type="similarity">
    <text evidence="2 6">Belongs to the dTDP-4-dehydrorhamnose reductase family.</text>
</comment>
<dbReference type="GO" id="GO:0008831">
    <property type="term" value="F:dTDP-4-dehydrorhamnose reductase activity"/>
    <property type="evidence" value="ECO:0007669"/>
    <property type="project" value="UniProtKB-EC"/>
</dbReference>
<evidence type="ECO:0000313" key="9">
    <source>
        <dbReference type="Proteomes" id="UP000198736"/>
    </source>
</evidence>
<keyword evidence="6" id="KW-0521">NADP</keyword>
<dbReference type="InterPro" id="IPR005913">
    <property type="entry name" value="dTDP_dehydrorham_reduct"/>
</dbReference>
<dbReference type="SUPFAM" id="SSF51735">
    <property type="entry name" value="NAD(P)-binding Rossmann-fold domains"/>
    <property type="match status" value="1"/>
</dbReference>
<dbReference type="AlphaFoldDB" id="A0A0S4LJN0"/>
<organism evidence="8 9">
    <name type="scientific">Candidatus Nitrospira nitrificans</name>
    <dbReference type="NCBI Taxonomy" id="1742973"/>
    <lineage>
        <taxon>Bacteria</taxon>
        <taxon>Pseudomonadati</taxon>
        <taxon>Nitrospirota</taxon>
        <taxon>Nitrospiria</taxon>
        <taxon>Nitrospirales</taxon>
        <taxon>Nitrospiraceae</taxon>
        <taxon>Nitrospira</taxon>
    </lineage>
</organism>
<evidence type="ECO:0000256" key="1">
    <source>
        <dbReference type="ARBA" id="ARBA00004781"/>
    </source>
</evidence>
<dbReference type="GO" id="GO:0019305">
    <property type="term" value="P:dTDP-rhamnose biosynthetic process"/>
    <property type="evidence" value="ECO:0007669"/>
    <property type="project" value="UniProtKB-UniPathway"/>
</dbReference>
<dbReference type="STRING" id="1742973.COMA2_200072"/>
<dbReference type="InterPro" id="IPR029903">
    <property type="entry name" value="RmlD-like-bd"/>
</dbReference>
<dbReference type="EC" id="1.1.1.133" evidence="3 6"/>
<dbReference type="UniPathway" id="UPA00124"/>
<dbReference type="Gene3D" id="3.40.50.720">
    <property type="entry name" value="NAD(P)-binding Rossmann-like Domain"/>
    <property type="match status" value="1"/>
</dbReference>
<evidence type="ECO:0000256" key="6">
    <source>
        <dbReference type="RuleBase" id="RU364082"/>
    </source>
</evidence>
<comment type="catalytic activity">
    <reaction evidence="5">
        <text>dTDP-beta-L-rhamnose + NADP(+) = dTDP-4-dehydro-beta-L-rhamnose + NADPH + H(+)</text>
        <dbReference type="Rhea" id="RHEA:21796"/>
        <dbReference type="ChEBI" id="CHEBI:15378"/>
        <dbReference type="ChEBI" id="CHEBI:57510"/>
        <dbReference type="ChEBI" id="CHEBI:57783"/>
        <dbReference type="ChEBI" id="CHEBI:58349"/>
        <dbReference type="ChEBI" id="CHEBI:62830"/>
        <dbReference type="EC" id="1.1.1.133"/>
    </reaction>
</comment>
<dbReference type="InterPro" id="IPR036291">
    <property type="entry name" value="NAD(P)-bd_dom_sf"/>
</dbReference>
<keyword evidence="6" id="KW-0560">Oxidoreductase</keyword>
<evidence type="ECO:0000256" key="3">
    <source>
        <dbReference type="ARBA" id="ARBA00012929"/>
    </source>
</evidence>
<keyword evidence="9" id="KW-1185">Reference proteome</keyword>
<dbReference type="RefSeq" id="WP_090897574.1">
    <property type="nucleotide sequence ID" value="NZ_CZPZ01000013.1"/>
</dbReference>
<protein>
    <recommendedName>
        <fullName evidence="4 6">dTDP-4-dehydrorhamnose reductase</fullName>
        <ecNumber evidence="3 6">1.1.1.133</ecNumber>
    </recommendedName>
</protein>
<evidence type="ECO:0000259" key="7">
    <source>
        <dbReference type="Pfam" id="PF04321"/>
    </source>
</evidence>
<proteinExistence type="inferred from homology"/>